<organism evidence="5 6">
    <name type="scientific">Branchiostoma lanceolatum</name>
    <name type="common">Common lancelet</name>
    <name type="synonym">Amphioxus lanceolatum</name>
    <dbReference type="NCBI Taxonomy" id="7740"/>
    <lineage>
        <taxon>Eukaryota</taxon>
        <taxon>Metazoa</taxon>
        <taxon>Chordata</taxon>
        <taxon>Cephalochordata</taxon>
        <taxon>Leptocardii</taxon>
        <taxon>Amphioxiformes</taxon>
        <taxon>Branchiostomatidae</taxon>
        <taxon>Branchiostoma</taxon>
    </lineage>
</organism>
<evidence type="ECO:0000313" key="6">
    <source>
        <dbReference type="Proteomes" id="UP000838412"/>
    </source>
</evidence>
<keyword evidence="2 3" id="KW-0175">Coiled coil</keyword>
<evidence type="ECO:0000256" key="4">
    <source>
        <dbReference type="SAM" id="MobiDB-lite"/>
    </source>
</evidence>
<dbReference type="OrthoDB" id="10255210at2759"/>
<protein>
    <submittedName>
        <fullName evidence="5">SYCE1 protein</fullName>
    </submittedName>
</protein>
<proteinExistence type="inferred from homology"/>
<name>A0A8J9Z237_BRALA</name>
<dbReference type="EMBL" id="OV696699">
    <property type="protein sequence ID" value="CAH1245738.1"/>
    <property type="molecule type" value="Genomic_DNA"/>
</dbReference>
<evidence type="ECO:0000256" key="3">
    <source>
        <dbReference type="SAM" id="Coils"/>
    </source>
</evidence>
<dbReference type="AlphaFoldDB" id="A0A8J9Z237"/>
<evidence type="ECO:0000313" key="5">
    <source>
        <dbReference type="EMBL" id="CAH1245738.1"/>
    </source>
</evidence>
<sequence>MSVKEPFRVEDLLSSVRELQKEKSLLEQELAEAKRRKRETEKKLGEVSQQHRQISVLYNKMVETLKIAKHKVDQSQQMADNQEEVNQEKRACLAELNSSIEKEVQRQRQYSREFENQLDELTDASHHAWLYFKAESIEKELQDLEAMKTEAERLAEEQEQEVSALTDRLMDIKLQQGIDTSMDESQEDPIPYEMQQNLYRMFYAENDMIHGLQTAINTTYNMLQTKLQRLRQWENPHDDSQDWSICGADVGESSPPVMTDNGKAAQGVQQEDESTGKTEAVELREEAQEAI</sequence>
<keyword evidence="6" id="KW-1185">Reference proteome</keyword>
<dbReference type="Pfam" id="PF15233">
    <property type="entry name" value="SYCE1"/>
    <property type="match status" value="1"/>
</dbReference>
<gene>
    <name evidence="5" type="primary">SYCE1</name>
    <name evidence="5" type="ORF">BLAG_LOCUS7970</name>
</gene>
<evidence type="ECO:0000256" key="2">
    <source>
        <dbReference type="ARBA" id="ARBA00023054"/>
    </source>
</evidence>
<dbReference type="Proteomes" id="UP000838412">
    <property type="component" value="Chromosome 14"/>
</dbReference>
<dbReference type="InterPro" id="IPR026676">
    <property type="entry name" value="SYCE1"/>
</dbReference>
<dbReference type="PANTHER" id="PTHR21731:SF1">
    <property type="entry name" value="SYNAPTONEMAL COMPLEX CENTRAL ELEMENT PROTEIN 1-LIKE"/>
    <property type="match status" value="1"/>
</dbReference>
<feature type="region of interest" description="Disordered" evidence="4">
    <location>
        <begin position="248"/>
        <end position="291"/>
    </location>
</feature>
<accession>A0A8J9Z237</accession>
<comment type="similarity">
    <text evidence="1">Belongs to the SYCE family.</text>
</comment>
<dbReference type="GO" id="GO:0000795">
    <property type="term" value="C:synaptonemal complex"/>
    <property type="evidence" value="ECO:0007669"/>
    <property type="project" value="InterPro"/>
</dbReference>
<feature type="coiled-coil region" evidence="3">
    <location>
        <begin position="9"/>
        <end position="175"/>
    </location>
</feature>
<feature type="compositionally biased region" description="Basic and acidic residues" evidence="4">
    <location>
        <begin position="274"/>
        <end position="291"/>
    </location>
</feature>
<dbReference type="GO" id="GO:0007130">
    <property type="term" value="P:synaptonemal complex assembly"/>
    <property type="evidence" value="ECO:0007669"/>
    <property type="project" value="InterPro"/>
</dbReference>
<reference evidence="5" key="1">
    <citation type="submission" date="2022-01" db="EMBL/GenBank/DDBJ databases">
        <authorList>
            <person name="Braso-Vives M."/>
        </authorList>
    </citation>
    <scope>NUCLEOTIDE SEQUENCE</scope>
</reference>
<dbReference type="PANTHER" id="PTHR21731">
    <property type="entry name" value="SYNAPTONEMAL COMPLEX CENTRAL ELEMENT PROTEIN 1-LIKE"/>
    <property type="match status" value="1"/>
</dbReference>
<evidence type="ECO:0000256" key="1">
    <source>
        <dbReference type="ARBA" id="ARBA00010094"/>
    </source>
</evidence>